<protein>
    <submittedName>
        <fullName evidence="3">Uncharacterized protein</fullName>
    </submittedName>
</protein>
<gene>
    <name evidence="3" type="ORF">WUBG_10052</name>
</gene>
<reference evidence="4" key="1">
    <citation type="submission" date="2012-08" db="EMBL/GenBank/DDBJ databases">
        <title>The Genome Sequence of Wuchereria bancrofti.</title>
        <authorList>
            <person name="Nutman T.B."/>
            <person name="Fink D.L."/>
            <person name="Russ C."/>
            <person name="Young S."/>
            <person name="Zeng Q."/>
            <person name="Koehrsen M."/>
            <person name="Alvarado L."/>
            <person name="Berlin A."/>
            <person name="Chapman S.B."/>
            <person name="Chen Z."/>
            <person name="Freedman E."/>
            <person name="Gellesch M."/>
            <person name="Goldberg J."/>
            <person name="Griggs A."/>
            <person name="Gujja S."/>
            <person name="Heilman E.R."/>
            <person name="Heiman D."/>
            <person name="Hepburn T."/>
            <person name="Howarth C."/>
            <person name="Jen D."/>
            <person name="Larson L."/>
            <person name="Lewis B."/>
            <person name="Mehta T."/>
            <person name="Park D."/>
            <person name="Pearson M."/>
            <person name="Roberts A."/>
            <person name="Saif S."/>
            <person name="Shea T."/>
            <person name="Shenoy N."/>
            <person name="Sisk P."/>
            <person name="Stolte C."/>
            <person name="Sykes S."/>
            <person name="Walk T."/>
            <person name="White J."/>
            <person name="Yandava C."/>
            <person name="Haas B."/>
            <person name="Henn M.R."/>
            <person name="Nusbaum C."/>
            <person name="Birren B."/>
        </authorList>
    </citation>
    <scope>NUCLEOTIDE SEQUENCE [LARGE SCALE GENOMIC DNA]</scope>
    <source>
        <strain evidence="4">NA</strain>
    </source>
</reference>
<dbReference type="EMBL" id="ADBV01005911">
    <property type="protein sequence ID" value="EJW79039.1"/>
    <property type="molecule type" value="Genomic_DNA"/>
</dbReference>
<evidence type="ECO:0000256" key="1">
    <source>
        <dbReference type="SAM" id="MobiDB-lite"/>
    </source>
</evidence>
<name>J9EV26_WUCBA</name>
<sequence>MERRGVGKVKQEMNGRNIDNSTRGRAGNIEKRKRGKEQIRKLFKLLNVIIAAAAVAVAIAIAI</sequence>
<evidence type="ECO:0000256" key="2">
    <source>
        <dbReference type="SAM" id="Phobius"/>
    </source>
</evidence>
<keyword evidence="2" id="KW-0812">Transmembrane</keyword>
<dbReference type="Proteomes" id="UP000004810">
    <property type="component" value="Unassembled WGS sequence"/>
</dbReference>
<feature type="compositionally biased region" description="Basic and acidic residues" evidence="1">
    <location>
        <begin position="1"/>
        <end position="13"/>
    </location>
</feature>
<accession>J9EV26</accession>
<evidence type="ECO:0000313" key="3">
    <source>
        <dbReference type="EMBL" id="EJW79039.1"/>
    </source>
</evidence>
<dbReference type="AlphaFoldDB" id="J9EV26"/>
<keyword evidence="2" id="KW-1133">Transmembrane helix</keyword>
<evidence type="ECO:0000313" key="4">
    <source>
        <dbReference type="Proteomes" id="UP000004810"/>
    </source>
</evidence>
<feature type="transmembrane region" description="Helical" evidence="2">
    <location>
        <begin position="42"/>
        <end position="62"/>
    </location>
</feature>
<feature type="non-terminal residue" evidence="3">
    <location>
        <position position="63"/>
    </location>
</feature>
<keyword evidence="2" id="KW-0472">Membrane</keyword>
<feature type="region of interest" description="Disordered" evidence="1">
    <location>
        <begin position="1"/>
        <end position="31"/>
    </location>
</feature>
<organism evidence="3 4">
    <name type="scientific">Wuchereria bancrofti</name>
    <dbReference type="NCBI Taxonomy" id="6293"/>
    <lineage>
        <taxon>Eukaryota</taxon>
        <taxon>Metazoa</taxon>
        <taxon>Ecdysozoa</taxon>
        <taxon>Nematoda</taxon>
        <taxon>Chromadorea</taxon>
        <taxon>Rhabditida</taxon>
        <taxon>Spirurina</taxon>
        <taxon>Spiruromorpha</taxon>
        <taxon>Filarioidea</taxon>
        <taxon>Onchocercidae</taxon>
        <taxon>Wuchereria</taxon>
    </lineage>
</organism>
<comment type="caution">
    <text evidence="3">The sequence shown here is derived from an EMBL/GenBank/DDBJ whole genome shotgun (WGS) entry which is preliminary data.</text>
</comment>
<proteinExistence type="predicted"/>